<sequence length="238" mass="25995">MWKKSKRKNEIVYVEKKPVYKQRWFWILIVIVILLVAGDINNFISKNNSTSTDRTAAASSAPTPKKNTHAKVNLVNDITANSYNNIKVGNLTKSGGDGTTYISLVQKFGKPSTTSDAASNNIATKVKTWSNISGSGPDAKMTVSFVHNHAVDKNLTGIQVTRENNISLDQFNSVQNGQSYQQVTKELGKPNAVRVTSNNGKKTTVTEYLTGVAGKQGANIIIIYDNAKVTGKTQNNMK</sequence>
<dbReference type="RefSeq" id="WP_068222598.1">
    <property type="nucleotide sequence ID" value="NZ_CP014623.1"/>
</dbReference>
<gene>
    <name evidence="1" type="ORF">AYR53_00550</name>
</gene>
<dbReference type="Gene3D" id="3.30.1450.10">
    <property type="match status" value="2"/>
</dbReference>
<dbReference type="InterPro" id="IPR037873">
    <property type="entry name" value="BamE-like"/>
</dbReference>
<dbReference type="GeneID" id="42980725"/>
<dbReference type="AlphaFoldDB" id="A0A192GZB2"/>
<proteinExistence type="predicted"/>
<name>A0A192GZB2_9LACO</name>
<dbReference type="InterPro" id="IPR024418">
    <property type="entry name" value="DUF3862"/>
</dbReference>
<dbReference type="Pfam" id="PF12978">
    <property type="entry name" value="DUF3862"/>
    <property type="match status" value="1"/>
</dbReference>
<dbReference type="STRING" id="375175.AYR53_00550"/>
<reference evidence="1 2" key="1">
    <citation type="submission" date="2016-03" db="EMBL/GenBank/DDBJ databases">
        <title>Pediococcus and Lactobacillus from brewery environment - whole genome sequencing and assembly.</title>
        <authorList>
            <person name="Behr J."/>
            <person name="Geissler A.J."/>
            <person name="Vogel R.F."/>
        </authorList>
    </citation>
    <scope>NUCLEOTIDE SEQUENCE [LARGE SCALE GENOMIC DNA]</scope>
    <source>
        <strain evidence="1 2">TMW 1.1989</strain>
    </source>
</reference>
<keyword evidence="2" id="KW-1185">Reference proteome</keyword>
<evidence type="ECO:0000313" key="1">
    <source>
        <dbReference type="EMBL" id="ANK61373.1"/>
    </source>
</evidence>
<organism evidence="1 2">
    <name type="scientific">Loigolactobacillus backii</name>
    <dbReference type="NCBI Taxonomy" id="375175"/>
    <lineage>
        <taxon>Bacteria</taxon>
        <taxon>Bacillati</taxon>
        <taxon>Bacillota</taxon>
        <taxon>Bacilli</taxon>
        <taxon>Lactobacillales</taxon>
        <taxon>Lactobacillaceae</taxon>
        <taxon>Loigolactobacillus</taxon>
    </lineage>
</organism>
<evidence type="ECO:0000313" key="2">
    <source>
        <dbReference type="Proteomes" id="UP000078582"/>
    </source>
</evidence>
<dbReference type="EMBL" id="CP014873">
    <property type="protein sequence ID" value="ANK61373.1"/>
    <property type="molecule type" value="Genomic_DNA"/>
</dbReference>
<dbReference type="Proteomes" id="UP000078582">
    <property type="component" value="Chromosome"/>
</dbReference>
<accession>A0A192GZB2</accession>
<dbReference type="KEGG" id="lbt:AYR52_00935"/>
<protein>
    <submittedName>
        <fullName evidence="1">Uncharacterized protein</fullName>
    </submittedName>
</protein>
<dbReference type="OrthoDB" id="2942526at2"/>